<accession>A0ABY7FB57</accession>
<evidence type="ECO:0000313" key="1">
    <source>
        <dbReference type="EMBL" id="WAR18021.1"/>
    </source>
</evidence>
<proteinExistence type="predicted"/>
<dbReference type="EMBL" id="CP111021">
    <property type="protein sequence ID" value="WAR18021.1"/>
    <property type="molecule type" value="Genomic_DNA"/>
</dbReference>
<protein>
    <submittedName>
        <fullName evidence="1">Uncharacterized protein</fullName>
    </submittedName>
</protein>
<gene>
    <name evidence="1" type="ORF">MAR_032615</name>
</gene>
<reference evidence="1" key="1">
    <citation type="submission" date="2022-11" db="EMBL/GenBank/DDBJ databases">
        <title>Centuries of genome instability and evolution in soft-shell clam transmissible cancer (bioRxiv).</title>
        <authorList>
            <person name="Hart S.F.M."/>
            <person name="Yonemitsu M.A."/>
            <person name="Giersch R.M."/>
            <person name="Beal B.F."/>
            <person name="Arriagada G."/>
            <person name="Davis B.W."/>
            <person name="Ostrander E.A."/>
            <person name="Goff S.P."/>
            <person name="Metzger M.J."/>
        </authorList>
    </citation>
    <scope>NUCLEOTIDE SEQUENCE</scope>
    <source>
        <strain evidence="1">MELC-2E11</strain>
        <tissue evidence="1">Siphon/mantle</tissue>
    </source>
</reference>
<name>A0ABY7FB57_MYAAR</name>
<organism evidence="1 2">
    <name type="scientific">Mya arenaria</name>
    <name type="common">Soft-shell clam</name>
    <dbReference type="NCBI Taxonomy" id="6604"/>
    <lineage>
        <taxon>Eukaryota</taxon>
        <taxon>Metazoa</taxon>
        <taxon>Spiralia</taxon>
        <taxon>Lophotrochozoa</taxon>
        <taxon>Mollusca</taxon>
        <taxon>Bivalvia</taxon>
        <taxon>Autobranchia</taxon>
        <taxon>Heteroconchia</taxon>
        <taxon>Euheterodonta</taxon>
        <taxon>Imparidentia</taxon>
        <taxon>Neoheterodontei</taxon>
        <taxon>Myida</taxon>
        <taxon>Myoidea</taxon>
        <taxon>Myidae</taxon>
        <taxon>Mya</taxon>
    </lineage>
</organism>
<keyword evidence="2" id="KW-1185">Reference proteome</keyword>
<sequence length="165" mass="18514">MAEQQRALERETGDFVEVLENEAEVTIDRIQDVGSIVKDELERKASVLGDVLQYETDVGVHAIQDAEDKALQNIKGLNEDKQTSFKSDLKDYLIRFHREDSCSLTLGPGLDLADSGLEDIYIPPNISRVDLQSIHRAKTSKEHTTEPLRNLEQLFSSTGIIFLTA</sequence>
<dbReference type="Proteomes" id="UP001164746">
    <property type="component" value="Chromosome 10"/>
</dbReference>
<evidence type="ECO:0000313" key="2">
    <source>
        <dbReference type="Proteomes" id="UP001164746"/>
    </source>
</evidence>
<feature type="non-terminal residue" evidence="1">
    <location>
        <position position="165"/>
    </location>
</feature>